<evidence type="ECO:0000313" key="9">
    <source>
        <dbReference type="Proteomes" id="UP000437068"/>
    </source>
</evidence>
<dbReference type="EMBL" id="QXGD01000198">
    <property type="protein sequence ID" value="KAE9248234.1"/>
    <property type="molecule type" value="Genomic_DNA"/>
</dbReference>
<evidence type="ECO:0000313" key="7">
    <source>
        <dbReference type="EMBL" id="KAE9248234.1"/>
    </source>
</evidence>
<dbReference type="EMBL" id="QXGC01000193">
    <property type="protein sequence ID" value="KAE9245422.1"/>
    <property type="molecule type" value="Genomic_DNA"/>
</dbReference>
<dbReference type="AlphaFoldDB" id="A0A6A4A2Q8"/>
<organism evidence="7 10">
    <name type="scientific">Phytophthora fragariae</name>
    <dbReference type="NCBI Taxonomy" id="53985"/>
    <lineage>
        <taxon>Eukaryota</taxon>
        <taxon>Sar</taxon>
        <taxon>Stramenopiles</taxon>
        <taxon>Oomycota</taxon>
        <taxon>Peronosporomycetes</taxon>
        <taxon>Peronosporales</taxon>
        <taxon>Peronosporaceae</taxon>
        <taxon>Phytophthora</taxon>
    </lineage>
</organism>
<evidence type="ECO:0000256" key="1">
    <source>
        <dbReference type="SAM" id="MobiDB-lite"/>
    </source>
</evidence>
<dbReference type="Proteomes" id="UP000440367">
    <property type="component" value="Unassembled WGS sequence"/>
</dbReference>
<dbReference type="Proteomes" id="UP000476176">
    <property type="component" value="Unassembled WGS sequence"/>
</dbReference>
<evidence type="ECO:0008006" key="16">
    <source>
        <dbReference type="Google" id="ProtNLM"/>
    </source>
</evidence>
<evidence type="ECO:0000313" key="14">
    <source>
        <dbReference type="Proteomes" id="UP000476176"/>
    </source>
</evidence>
<dbReference type="Proteomes" id="UP000440732">
    <property type="component" value="Unassembled WGS sequence"/>
</dbReference>
<feature type="region of interest" description="Disordered" evidence="1">
    <location>
        <begin position="103"/>
        <end position="168"/>
    </location>
</feature>
<dbReference type="Proteomes" id="UP000441208">
    <property type="component" value="Unassembled WGS sequence"/>
</dbReference>
<dbReference type="EMBL" id="QXFW01000102">
    <property type="protein sequence ID" value="KAE9025175.1"/>
    <property type="molecule type" value="Genomic_DNA"/>
</dbReference>
<dbReference type="Proteomes" id="UP000460718">
    <property type="component" value="Unassembled WGS sequence"/>
</dbReference>
<evidence type="ECO:0000313" key="13">
    <source>
        <dbReference type="Proteomes" id="UP000460718"/>
    </source>
</evidence>
<proteinExistence type="predicted"/>
<feature type="compositionally biased region" description="Basic residues" evidence="1">
    <location>
        <begin position="152"/>
        <end position="168"/>
    </location>
</feature>
<dbReference type="EMBL" id="QXGE01000518">
    <property type="protein sequence ID" value="KAE9310176.1"/>
    <property type="molecule type" value="Genomic_DNA"/>
</dbReference>
<evidence type="ECO:0000313" key="10">
    <source>
        <dbReference type="Proteomes" id="UP000440367"/>
    </source>
</evidence>
<accession>A0A6A4A2Q8</accession>
<dbReference type="Proteomes" id="UP000437068">
    <property type="component" value="Unassembled WGS sequence"/>
</dbReference>
<sequence>MMRQTTKNTHIPVQNDEWQDAYNSQGRKRRARVCKDCLVLKRTGDARGGDPSIYCGSGKLKTSSKNPKSTRVFLCEKVHHAHNGVTRSCFVMRYKAWRNGTALSKTVSRRVSARTPAEVDDSGSEEEDKHVRNGKSMHRSGGSDSASSAGPRLRKHARQAATKRHFDE</sequence>
<evidence type="ECO:0000313" key="15">
    <source>
        <dbReference type="Proteomes" id="UP000488956"/>
    </source>
</evidence>
<protein>
    <recommendedName>
        <fullName evidence="16">PiggyBac transposable element-derived protein 4 C-terminal zinc-ribbon domain-containing protein</fullName>
    </recommendedName>
</protein>
<dbReference type="EMBL" id="QXFZ01000149">
    <property type="protein sequence ID" value="KAE9130141.1"/>
    <property type="molecule type" value="Genomic_DNA"/>
</dbReference>
<evidence type="ECO:0000313" key="11">
    <source>
        <dbReference type="Proteomes" id="UP000440732"/>
    </source>
</evidence>
<evidence type="ECO:0000313" key="12">
    <source>
        <dbReference type="Proteomes" id="UP000441208"/>
    </source>
</evidence>
<dbReference type="Proteomes" id="UP000488956">
    <property type="component" value="Unassembled WGS sequence"/>
</dbReference>
<dbReference type="EMBL" id="QXGA01000472">
    <property type="protein sequence ID" value="KAE9145414.1"/>
    <property type="molecule type" value="Genomic_DNA"/>
</dbReference>
<evidence type="ECO:0000313" key="4">
    <source>
        <dbReference type="EMBL" id="KAE9130141.1"/>
    </source>
</evidence>
<comment type="caution">
    <text evidence="7">The sequence shown here is derived from an EMBL/GenBank/DDBJ whole genome shotgun (WGS) entry which is preliminary data.</text>
</comment>
<dbReference type="EMBL" id="QXFX01000530">
    <property type="protein sequence ID" value="KAE9112375.1"/>
    <property type="molecule type" value="Genomic_DNA"/>
</dbReference>
<evidence type="ECO:0000313" key="2">
    <source>
        <dbReference type="EMBL" id="KAE9025175.1"/>
    </source>
</evidence>
<evidence type="ECO:0000313" key="3">
    <source>
        <dbReference type="EMBL" id="KAE9112375.1"/>
    </source>
</evidence>
<name>A0A6A4A2Q8_9STRA</name>
<evidence type="ECO:0000313" key="8">
    <source>
        <dbReference type="EMBL" id="KAE9310176.1"/>
    </source>
</evidence>
<gene>
    <name evidence="8" type="ORF">PF001_g10329</name>
    <name evidence="7" type="ORF">PF002_g5886</name>
    <name evidence="6" type="ORF">PF004_g5234</name>
    <name evidence="5" type="ORF">PF006_g9725</name>
    <name evidence="4" type="ORF">PF007_g4635</name>
    <name evidence="3" type="ORF">PF010_g10464</name>
    <name evidence="2" type="ORF">PF011_g3144</name>
</gene>
<feature type="compositionally biased region" description="Low complexity" evidence="1">
    <location>
        <begin position="140"/>
        <end position="150"/>
    </location>
</feature>
<evidence type="ECO:0000313" key="5">
    <source>
        <dbReference type="EMBL" id="KAE9145414.1"/>
    </source>
</evidence>
<reference evidence="9 10" key="1">
    <citation type="submission" date="2018-08" db="EMBL/GenBank/DDBJ databases">
        <title>Genomic investigation of the strawberry pathogen Phytophthora fragariae indicates pathogenicity is determined by transcriptional variation in three key races.</title>
        <authorList>
            <person name="Adams T.M."/>
            <person name="Armitage A.D."/>
            <person name="Sobczyk M.K."/>
            <person name="Bates H.J."/>
            <person name="Dunwell J.M."/>
            <person name="Nellist C.F."/>
            <person name="Harrison R.J."/>
        </authorList>
    </citation>
    <scope>NUCLEOTIDE SEQUENCE [LARGE SCALE GENOMIC DNA]</scope>
    <source>
        <strain evidence="8 9">A4</strain>
        <strain evidence="7 10">BC-1</strain>
        <strain evidence="6 14">BC-23</strain>
        <strain evidence="5 11">NOV-5</strain>
        <strain evidence="4 12">NOV-71</strain>
        <strain evidence="3 15">ONT-3</strain>
        <strain evidence="2 13">SCRP245</strain>
    </source>
</reference>
<evidence type="ECO:0000313" key="6">
    <source>
        <dbReference type="EMBL" id="KAE9245422.1"/>
    </source>
</evidence>